<evidence type="ECO:0000256" key="4">
    <source>
        <dbReference type="ARBA" id="ARBA00022827"/>
    </source>
</evidence>
<proteinExistence type="inferred from homology"/>
<evidence type="ECO:0000256" key="3">
    <source>
        <dbReference type="ARBA" id="ARBA00022630"/>
    </source>
</evidence>
<dbReference type="EMBL" id="LSBJ02000003">
    <property type="protein sequence ID" value="OAQ68718.1"/>
    <property type="molecule type" value="Genomic_DNA"/>
</dbReference>
<dbReference type="KEGG" id="pchm:VFPPC_04918"/>
<comment type="caution">
    <text evidence="7">The sequence shown here is derived from an EMBL/GenBank/DDBJ whole genome shotgun (WGS) entry which is preliminary data.</text>
</comment>
<evidence type="ECO:0000256" key="2">
    <source>
        <dbReference type="ARBA" id="ARBA00010139"/>
    </source>
</evidence>
<dbReference type="SUPFAM" id="SSF51971">
    <property type="entry name" value="Nucleotide-binding domain"/>
    <property type="match status" value="1"/>
</dbReference>
<keyword evidence="6" id="KW-0560">Oxidoreductase</keyword>
<dbReference type="GO" id="GO:0050661">
    <property type="term" value="F:NADP binding"/>
    <property type="evidence" value="ECO:0007669"/>
    <property type="project" value="InterPro"/>
</dbReference>
<sequence length="641" mass="71293">MTADGGSNEAVATPDMDLLKKYTEESEKRFREDGSAQYLELAGSEVSKLAELTKDPWVDHDVLNAQPPNLKDSDDIKVLILGAGFGGLLHAVYQVEAGINPSDIRMVDVAGGFGGTWYWNRYPGIMVDVESSIYLPLLEDTGYMPKNRFSYGPEIREYIVSIAEKWNLTDKGVFRTQARSYDWMEDEKRWKVVLTQDRGPKEQPLEMAVTAQFVVITGGVLNHPKTPKIPGLESFAGEMIHTGRWNYDISGGSPVDWTLSKLKGKKVGIVGTGATAVQCVPQLAQWADQLYVFQRTPSSVDERDQASMIPEHWEKVTSKKGWWRARNENWCGMLAGHPMEENMVKDRWSESKSYRYLAGGLHDKPYTMEDIPELIGKAVASDAPRAERVRQRVDTIVKDKETADALKAWYPIWCKRPCFHDDYLPTFNLPHVSLVDTNAKGIESVNANGIVAGGKKYDLDVIIWSTGYRSPVTNMAEPSHNANISMSARGNTLAGLWAQHGATTLHGTVTPWMPNVILSGPSQTAACGNFMYTIENIARHGAYIISETIKRADDPKKATVEAVPEAAEAWALQILTRATFQAPLAICGPSYFNEEGATRTMSTEERMKMMRGAICPLGVLKYVDTLQDWRADGKMEGLKLA</sequence>
<dbReference type="RefSeq" id="XP_018145568.1">
    <property type="nucleotide sequence ID" value="XM_018284182.1"/>
</dbReference>
<evidence type="ECO:0000256" key="1">
    <source>
        <dbReference type="ARBA" id="ARBA00001974"/>
    </source>
</evidence>
<dbReference type="OrthoDB" id="66881at2759"/>
<keyword evidence="4" id="KW-0274">FAD</keyword>
<comment type="similarity">
    <text evidence="2">Belongs to the FAD-binding monooxygenase family.</text>
</comment>
<evidence type="ECO:0000256" key="5">
    <source>
        <dbReference type="ARBA" id="ARBA00022857"/>
    </source>
</evidence>
<comment type="cofactor">
    <cofactor evidence="1">
        <name>FAD</name>
        <dbReference type="ChEBI" id="CHEBI:57692"/>
    </cofactor>
</comment>
<dbReference type="Pfam" id="PF00743">
    <property type="entry name" value="FMO-like"/>
    <property type="match status" value="1"/>
</dbReference>
<dbReference type="GeneID" id="28848176"/>
<dbReference type="InterPro" id="IPR036188">
    <property type="entry name" value="FAD/NAD-bd_sf"/>
</dbReference>
<keyword evidence="5" id="KW-0521">NADP</keyword>
<evidence type="ECO:0000313" key="8">
    <source>
        <dbReference type="Proteomes" id="UP000078397"/>
    </source>
</evidence>
<name>A0A179FTZ9_METCM</name>
<dbReference type="Gene3D" id="3.50.50.60">
    <property type="entry name" value="FAD/NAD(P)-binding domain"/>
    <property type="match status" value="2"/>
</dbReference>
<dbReference type="Proteomes" id="UP000078397">
    <property type="component" value="Unassembled WGS sequence"/>
</dbReference>
<dbReference type="InterPro" id="IPR050775">
    <property type="entry name" value="FAD-binding_Monooxygenases"/>
</dbReference>
<reference evidence="7 8" key="1">
    <citation type="journal article" date="2016" name="PLoS Pathog.">
        <title>Biosynthesis of antibiotic leucinostatins in bio-control fungus Purpureocillium lilacinum and their inhibition on phytophthora revealed by genome mining.</title>
        <authorList>
            <person name="Wang G."/>
            <person name="Liu Z."/>
            <person name="Lin R."/>
            <person name="Li E."/>
            <person name="Mao Z."/>
            <person name="Ling J."/>
            <person name="Yang Y."/>
            <person name="Yin W.B."/>
            <person name="Xie B."/>
        </authorList>
    </citation>
    <scope>NUCLEOTIDE SEQUENCE [LARGE SCALE GENOMIC DNA]</scope>
    <source>
        <strain evidence="7">170</strain>
    </source>
</reference>
<dbReference type="InterPro" id="IPR020946">
    <property type="entry name" value="Flavin_mOase-like"/>
</dbReference>
<evidence type="ECO:0000313" key="7">
    <source>
        <dbReference type="EMBL" id="OAQ68718.1"/>
    </source>
</evidence>
<dbReference type="AlphaFoldDB" id="A0A179FTZ9"/>
<dbReference type="SUPFAM" id="SSF51905">
    <property type="entry name" value="FAD/NAD(P)-binding domain"/>
    <property type="match status" value="1"/>
</dbReference>
<keyword evidence="3" id="KW-0285">Flavoprotein</keyword>
<gene>
    <name evidence="7" type="ORF">VFPPC_04918</name>
</gene>
<dbReference type="PANTHER" id="PTHR43098">
    <property type="entry name" value="L-ORNITHINE N(5)-MONOOXYGENASE-RELATED"/>
    <property type="match status" value="1"/>
</dbReference>
<dbReference type="PANTHER" id="PTHR43098:SF2">
    <property type="entry name" value="FAD-BINDING MONOOXYGENASE AUSB-RELATED"/>
    <property type="match status" value="1"/>
</dbReference>
<keyword evidence="8" id="KW-1185">Reference proteome</keyword>
<dbReference type="GO" id="GO:0004499">
    <property type="term" value="F:N,N-dimethylaniline monooxygenase activity"/>
    <property type="evidence" value="ECO:0007669"/>
    <property type="project" value="InterPro"/>
</dbReference>
<protein>
    <submittedName>
        <fullName evidence="7">Flavin-binding monooxygenase-like family protein</fullName>
    </submittedName>
</protein>
<accession>A0A179FTZ9</accession>
<organism evidence="7 8">
    <name type="scientific">Pochonia chlamydosporia 170</name>
    <dbReference type="NCBI Taxonomy" id="1380566"/>
    <lineage>
        <taxon>Eukaryota</taxon>
        <taxon>Fungi</taxon>
        <taxon>Dikarya</taxon>
        <taxon>Ascomycota</taxon>
        <taxon>Pezizomycotina</taxon>
        <taxon>Sordariomycetes</taxon>
        <taxon>Hypocreomycetidae</taxon>
        <taxon>Hypocreales</taxon>
        <taxon>Clavicipitaceae</taxon>
        <taxon>Pochonia</taxon>
    </lineage>
</organism>
<evidence type="ECO:0000256" key="6">
    <source>
        <dbReference type="ARBA" id="ARBA00023002"/>
    </source>
</evidence>
<dbReference type="GO" id="GO:0050660">
    <property type="term" value="F:flavin adenine dinucleotide binding"/>
    <property type="evidence" value="ECO:0007669"/>
    <property type="project" value="InterPro"/>
</dbReference>